<dbReference type="InterPro" id="IPR017438">
    <property type="entry name" value="ATP-NAD_kinase_N"/>
</dbReference>
<comment type="cofactor">
    <cofactor evidence="9">
        <name>a divalent metal cation</name>
        <dbReference type="ChEBI" id="CHEBI:60240"/>
    </cofactor>
</comment>
<dbReference type="GO" id="GO:0005737">
    <property type="term" value="C:cytoplasm"/>
    <property type="evidence" value="ECO:0007669"/>
    <property type="project" value="UniProtKB-SubCell"/>
</dbReference>
<dbReference type="Pfam" id="PF20143">
    <property type="entry name" value="NAD_kinase_C"/>
    <property type="match status" value="1"/>
</dbReference>
<dbReference type="RefSeq" id="WP_062679245.1">
    <property type="nucleotide sequence ID" value="NZ_LQYW01000178.1"/>
</dbReference>
<evidence type="ECO:0000256" key="5">
    <source>
        <dbReference type="ARBA" id="ARBA00022840"/>
    </source>
</evidence>
<dbReference type="EC" id="2.7.1.23" evidence="9"/>
<accession>A0A150MDE8</accession>
<feature type="binding site" evidence="9">
    <location>
        <position position="188"/>
    </location>
    <ligand>
        <name>NAD(+)</name>
        <dbReference type="ChEBI" id="CHEBI:57540"/>
    </ligand>
</feature>
<comment type="catalytic activity">
    <reaction evidence="8 9">
        <text>NAD(+) + ATP = ADP + NADP(+) + H(+)</text>
        <dbReference type="Rhea" id="RHEA:18629"/>
        <dbReference type="ChEBI" id="CHEBI:15378"/>
        <dbReference type="ChEBI" id="CHEBI:30616"/>
        <dbReference type="ChEBI" id="CHEBI:57540"/>
        <dbReference type="ChEBI" id="CHEBI:58349"/>
        <dbReference type="ChEBI" id="CHEBI:456216"/>
        <dbReference type="EC" id="2.7.1.23"/>
    </reaction>
</comment>
<keyword evidence="5 9" id="KW-0067">ATP-binding</keyword>
<dbReference type="Gene3D" id="2.60.200.30">
    <property type="entry name" value="Probable inorganic polyphosphate/atp-NAD kinase, domain 2"/>
    <property type="match status" value="1"/>
</dbReference>
<comment type="caution">
    <text evidence="9">Lacks conserved residue(s) required for the propagation of feature annotation.</text>
</comment>
<dbReference type="GO" id="GO:0003951">
    <property type="term" value="F:NAD+ kinase activity"/>
    <property type="evidence" value="ECO:0007669"/>
    <property type="project" value="UniProtKB-UniRule"/>
</dbReference>
<keyword evidence="7 9" id="KW-0520">NAD</keyword>
<dbReference type="GO" id="GO:0005524">
    <property type="term" value="F:ATP binding"/>
    <property type="evidence" value="ECO:0007669"/>
    <property type="project" value="UniProtKB-KW"/>
</dbReference>
<dbReference type="PANTHER" id="PTHR20275">
    <property type="entry name" value="NAD KINASE"/>
    <property type="match status" value="1"/>
</dbReference>
<evidence type="ECO:0000313" key="11">
    <source>
        <dbReference type="Proteomes" id="UP000075324"/>
    </source>
</evidence>
<name>A0A150MDE8_9BACL</name>
<dbReference type="InterPro" id="IPR017437">
    <property type="entry name" value="ATP-NAD_kinase_PpnK-typ_C"/>
</dbReference>
<keyword evidence="6 9" id="KW-0521">NADP</keyword>
<sequence>MTDERNHLYFFYKRDEQLMKRVEPLITLAKEGPFVVVDDHKKANIIVSIGDDGSFLQAVRQTGFRNDCLYVGISTLPSRGFYCDFQIDDIDYMAEATKNLQLEVRKYPIIQVTIDGTASFFCLNECSIRSQIIKTLTMDVFIDDLHFETFRGDGIIISTPTGSTAYNKSVNGAVVDPLLPCFQVSELASLNNNRYRTLGSSFILSGERKLTLKMSDETSYFPIIGLDNEALSIQHIEKIDVILSDRVIKTVRLKDNSFWDKVKRVFL</sequence>
<gene>
    <name evidence="9" type="primary">nadK</name>
    <name evidence="10" type="ORF">B4110_2892</name>
</gene>
<evidence type="ECO:0000256" key="1">
    <source>
        <dbReference type="ARBA" id="ARBA00022490"/>
    </source>
</evidence>
<keyword evidence="1 9" id="KW-0963">Cytoplasm</keyword>
<evidence type="ECO:0000256" key="4">
    <source>
        <dbReference type="ARBA" id="ARBA00022777"/>
    </source>
</evidence>
<dbReference type="NCBIfam" id="NF002902">
    <property type="entry name" value="PRK03501.1"/>
    <property type="match status" value="1"/>
</dbReference>
<feature type="binding site" evidence="9">
    <location>
        <begin position="164"/>
        <end position="169"/>
    </location>
    <ligand>
        <name>NAD(+)</name>
        <dbReference type="ChEBI" id="CHEBI:57540"/>
    </ligand>
</feature>
<evidence type="ECO:0000256" key="2">
    <source>
        <dbReference type="ARBA" id="ARBA00022679"/>
    </source>
</evidence>
<comment type="caution">
    <text evidence="10">The sequence shown here is derived from an EMBL/GenBank/DDBJ whole genome shotgun (WGS) entry which is preliminary data.</text>
</comment>
<dbReference type="GO" id="GO:0019674">
    <property type="term" value="P:NAD+ metabolic process"/>
    <property type="evidence" value="ECO:0007669"/>
    <property type="project" value="InterPro"/>
</dbReference>
<protein>
    <recommendedName>
        <fullName evidence="9">NAD kinase</fullName>
        <ecNumber evidence="9">2.7.1.23</ecNumber>
    </recommendedName>
    <alternativeName>
        <fullName evidence="9">ATP-dependent NAD kinase</fullName>
    </alternativeName>
</protein>
<reference evidence="10 11" key="1">
    <citation type="submission" date="2016-01" db="EMBL/GenBank/DDBJ databases">
        <title>Draft Genome Sequences of Seven Thermophilic Sporeformers Isolated from Foods.</title>
        <authorList>
            <person name="Berendsen E.M."/>
            <person name="Wells-Bennik M.H."/>
            <person name="Krawcyk A.O."/>
            <person name="De Jong A."/>
            <person name="Holsappel S."/>
            <person name="Eijlander R.T."/>
            <person name="Kuipers O.P."/>
        </authorList>
    </citation>
    <scope>NUCLEOTIDE SEQUENCE [LARGE SCALE GENOMIC DNA]</scope>
    <source>
        <strain evidence="10 11">B4110</strain>
    </source>
</reference>
<dbReference type="EMBL" id="LQYW01000178">
    <property type="protein sequence ID" value="KYD22570.1"/>
    <property type="molecule type" value="Genomic_DNA"/>
</dbReference>
<evidence type="ECO:0000256" key="8">
    <source>
        <dbReference type="ARBA" id="ARBA00047925"/>
    </source>
</evidence>
<dbReference type="InterPro" id="IPR016064">
    <property type="entry name" value="NAD/diacylglycerol_kinase_sf"/>
</dbReference>
<evidence type="ECO:0000256" key="7">
    <source>
        <dbReference type="ARBA" id="ARBA00023027"/>
    </source>
</evidence>
<evidence type="ECO:0000256" key="3">
    <source>
        <dbReference type="ARBA" id="ARBA00022741"/>
    </source>
</evidence>
<dbReference type="Gene3D" id="3.40.50.10330">
    <property type="entry name" value="Probable inorganic polyphosphate/atp-NAD kinase, domain 1"/>
    <property type="match status" value="1"/>
</dbReference>
<comment type="similarity">
    <text evidence="9">Belongs to the NAD kinase family.</text>
</comment>
<dbReference type="HAMAP" id="MF_00361">
    <property type="entry name" value="NAD_kinase"/>
    <property type="match status" value="1"/>
</dbReference>
<dbReference type="GO" id="GO:0051287">
    <property type="term" value="F:NAD binding"/>
    <property type="evidence" value="ECO:0007669"/>
    <property type="project" value="UniProtKB-ARBA"/>
</dbReference>
<dbReference type="SUPFAM" id="SSF111331">
    <property type="entry name" value="NAD kinase/diacylglycerol kinase-like"/>
    <property type="match status" value="1"/>
</dbReference>
<dbReference type="Proteomes" id="UP000075324">
    <property type="component" value="Unassembled WGS sequence"/>
</dbReference>
<feature type="binding site" evidence="9">
    <location>
        <position position="153"/>
    </location>
    <ligand>
        <name>NAD(+)</name>
        <dbReference type="ChEBI" id="CHEBI:57540"/>
    </ligand>
</feature>
<dbReference type="PANTHER" id="PTHR20275:SF9">
    <property type="entry name" value="NAD KINASE 2"/>
    <property type="match status" value="1"/>
</dbReference>
<proteinExistence type="inferred from homology"/>
<comment type="function">
    <text evidence="9">Involved in the regulation of the intracellular balance of NAD and NADP, and is a key enzyme in the biosynthesis of NADP. Catalyzes specifically the phosphorylation on 2'-hydroxyl of the adenosine moiety of NAD to yield NADP.</text>
</comment>
<feature type="active site" description="Proton acceptor" evidence="9">
    <location>
        <position position="52"/>
    </location>
</feature>
<dbReference type="InterPro" id="IPR002504">
    <property type="entry name" value="NADK"/>
</dbReference>
<feature type="binding site" evidence="9">
    <location>
        <position position="151"/>
    </location>
    <ligand>
        <name>NAD(+)</name>
        <dbReference type="ChEBI" id="CHEBI:57540"/>
    </ligand>
</feature>
<keyword evidence="4 9" id="KW-0418">Kinase</keyword>
<organism evidence="10 11">
    <name type="scientific">Parageobacillus toebii</name>
    <dbReference type="NCBI Taxonomy" id="153151"/>
    <lineage>
        <taxon>Bacteria</taxon>
        <taxon>Bacillati</taxon>
        <taxon>Bacillota</taxon>
        <taxon>Bacilli</taxon>
        <taxon>Bacillales</taxon>
        <taxon>Anoxybacillaceae</taxon>
        <taxon>Parageobacillus</taxon>
    </lineage>
</organism>
<evidence type="ECO:0000256" key="9">
    <source>
        <dbReference type="HAMAP-Rule" id="MF_00361"/>
    </source>
</evidence>
<evidence type="ECO:0000256" key="6">
    <source>
        <dbReference type="ARBA" id="ARBA00022857"/>
    </source>
</evidence>
<dbReference type="PATRIC" id="fig|153151.4.peg.2172"/>
<feature type="binding site" evidence="9">
    <location>
        <begin position="124"/>
        <end position="125"/>
    </location>
    <ligand>
        <name>NAD(+)</name>
        <dbReference type="ChEBI" id="CHEBI:57540"/>
    </ligand>
</feature>
<dbReference type="GO" id="GO:0046872">
    <property type="term" value="F:metal ion binding"/>
    <property type="evidence" value="ECO:0007669"/>
    <property type="project" value="UniProtKB-UniRule"/>
</dbReference>
<feature type="binding site" evidence="9">
    <location>
        <begin position="52"/>
        <end position="53"/>
    </location>
    <ligand>
        <name>NAD(+)</name>
        <dbReference type="ChEBI" id="CHEBI:57540"/>
    </ligand>
</feature>
<dbReference type="GO" id="GO:0006741">
    <property type="term" value="P:NADP+ biosynthetic process"/>
    <property type="evidence" value="ECO:0007669"/>
    <property type="project" value="UniProtKB-UniRule"/>
</dbReference>
<keyword evidence="2 9" id="KW-0808">Transferase</keyword>
<keyword evidence="3 9" id="KW-0547">Nucleotide-binding</keyword>
<dbReference type="AlphaFoldDB" id="A0A150MDE8"/>
<evidence type="ECO:0000313" key="10">
    <source>
        <dbReference type="EMBL" id="KYD22570.1"/>
    </source>
</evidence>
<comment type="subcellular location">
    <subcellularLocation>
        <location evidence="9">Cytoplasm</location>
    </subcellularLocation>
</comment>